<proteinExistence type="predicted"/>
<dbReference type="Proteomes" id="UP000005808">
    <property type="component" value="Unassembled WGS sequence"/>
</dbReference>
<gene>
    <name evidence="1" type="ORF">OR16_40164</name>
</gene>
<evidence type="ECO:0000313" key="2">
    <source>
        <dbReference type="Proteomes" id="UP000005808"/>
    </source>
</evidence>
<dbReference type="EMBL" id="AHJE01000171">
    <property type="protein sequence ID" value="EHP37942.1"/>
    <property type="molecule type" value="Genomic_DNA"/>
</dbReference>
<name>H1SHT6_9BURK</name>
<accession>H1SHT6</accession>
<evidence type="ECO:0000313" key="1">
    <source>
        <dbReference type="EMBL" id="EHP37942.1"/>
    </source>
</evidence>
<protein>
    <submittedName>
        <fullName evidence="1">SilC, OMP component, silver resistance, three components proton antiporter efflux system</fullName>
    </submittedName>
</protein>
<dbReference type="AlphaFoldDB" id="H1SHT6"/>
<sequence>TNPSCHLANAQADAALTAYRANTGSLLAVAEANHRVIDTALDRLTLEAKTARGWADLAFLVPLPTAQTEPAARDSK</sequence>
<reference evidence="1 2" key="1">
    <citation type="journal article" date="2012" name="J. Bacteriol.">
        <title>De Novo Genome Project of Cupriavidus basilensis OR16.</title>
        <authorList>
            <person name="Cserhati M."/>
            <person name="Kriszt B."/>
            <person name="Szoboszlay S."/>
            <person name="Toth A."/>
            <person name="Szabo I."/>
            <person name="Tancsics A."/>
            <person name="Nagy I."/>
            <person name="Horvath B."/>
            <person name="Nagy I."/>
            <person name="Kukolya J."/>
        </authorList>
    </citation>
    <scope>NUCLEOTIDE SEQUENCE [LARGE SCALE GENOMIC DNA]</scope>
    <source>
        <strain evidence="1 2">OR16</strain>
    </source>
</reference>
<dbReference type="PATRIC" id="fig|1127483.3.peg.7981"/>
<comment type="caution">
    <text evidence="1">The sequence shown here is derived from an EMBL/GenBank/DDBJ whole genome shotgun (WGS) entry which is preliminary data.</text>
</comment>
<organism evidence="1 2">
    <name type="scientific">Cupriavidus basilensis OR16</name>
    <dbReference type="NCBI Taxonomy" id="1127483"/>
    <lineage>
        <taxon>Bacteria</taxon>
        <taxon>Pseudomonadati</taxon>
        <taxon>Pseudomonadota</taxon>
        <taxon>Betaproteobacteria</taxon>
        <taxon>Burkholderiales</taxon>
        <taxon>Burkholderiaceae</taxon>
        <taxon>Cupriavidus</taxon>
    </lineage>
</organism>
<feature type="non-terminal residue" evidence="1">
    <location>
        <position position="1"/>
    </location>
</feature>